<dbReference type="SMART" id="SM00065">
    <property type="entry name" value="GAF"/>
    <property type="match status" value="1"/>
</dbReference>
<dbReference type="InterPro" id="IPR003661">
    <property type="entry name" value="HisK_dim/P_dom"/>
</dbReference>
<dbReference type="PROSITE" id="PS50109">
    <property type="entry name" value="HIS_KIN"/>
    <property type="match status" value="1"/>
</dbReference>
<gene>
    <name evidence="10" type="ORF">EI684_08305</name>
</gene>
<dbReference type="PRINTS" id="PR00344">
    <property type="entry name" value="BCTRLSENSOR"/>
</dbReference>
<feature type="domain" description="Histidine kinase" evidence="9">
    <location>
        <begin position="449"/>
        <end position="668"/>
    </location>
</feature>
<dbReference type="GO" id="GO:0000155">
    <property type="term" value="F:phosphorelay sensor kinase activity"/>
    <property type="evidence" value="ECO:0007669"/>
    <property type="project" value="InterPro"/>
</dbReference>
<evidence type="ECO:0000256" key="6">
    <source>
        <dbReference type="ARBA" id="ARBA00023012"/>
    </source>
</evidence>
<dbReference type="SMART" id="SM00387">
    <property type="entry name" value="HATPase_c"/>
    <property type="match status" value="1"/>
</dbReference>
<dbReference type="SUPFAM" id="SSF55781">
    <property type="entry name" value="GAF domain-like"/>
    <property type="match status" value="1"/>
</dbReference>
<evidence type="ECO:0000256" key="2">
    <source>
        <dbReference type="ARBA" id="ARBA00012438"/>
    </source>
</evidence>
<dbReference type="Gene3D" id="1.10.287.130">
    <property type="match status" value="1"/>
</dbReference>
<keyword evidence="8" id="KW-1133">Transmembrane helix</keyword>
<dbReference type="EC" id="2.7.13.3" evidence="2"/>
<dbReference type="PANTHER" id="PTHR43047">
    <property type="entry name" value="TWO-COMPONENT HISTIDINE PROTEIN KINASE"/>
    <property type="match status" value="1"/>
</dbReference>
<feature type="transmembrane region" description="Helical" evidence="8">
    <location>
        <begin position="75"/>
        <end position="95"/>
    </location>
</feature>
<dbReference type="GO" id="GO:0005886">
    <property type="term" value="C:plasma membrane"/>
    <property type="evidence" value="ECO:0007669"/>
    <property type="project" value="TreeGrafter"/>
</dbReference>
<dbReference type="InterPro" id="IPR004358">
    <property type="entry name" value="Sig_transdc_His_kin-like_C"/>
</dbReference>
<dbReference type="InterPro" id="IPR005467">
    <property type="entry name" value="His_kinase_dom"/>
</dbReference>
<evidence type="ECO:0000259" key="9">
    <source>
        <dbReference type="PROSITE" id="PS50109"/>
    </source>
</evidence>
<evidence type="ECO:0000313" key="10">
    <source>
        <dbReference type="EMBL" id="RRR73798.1"/>
    </source>
</evidence>
<comment type="caution">
    <text evidence="10">The sequence shown here is derived from an EMBL/GenBank/DDBJ whole genome shotgun (WGS) entry which is preliminary data.</text>
</comment>
<feature type="coiled-coil region" evidence="7">
    <location>
        <begin position="365"/>
        <end position="392"/>
    </location>
</feature>
<dbReference type="Pfam" id="PF13185">
    <property type="entry name" value="GAF_2"/>
    <property type="match status" value="1"/>
</dbReference>
<dbReference type="Gene3D" id="3.30.450.20">
    <property type="entry name" value="PAS domain"/>
    <property type="match status" value="1"/>
</dbReference>
<keyword evidence="5" id="KW-0418">Kinase</keyword>
<evidence type="ECO:0000256" key="8">
    <source>
        <dbReference type="SAM" id="Phobius"/>
    </source>
</evidence>
<dbReference type="Gene3D" id="3.30.565.10">
    <property type="entry name" value="Histidine kinase-like ATPase, C-terminal domain"/>
    <property type="match status" value="1"/>
</dbReference>
<dbReference type="InterPro" id="IPR036097">
    <property type="entry name" value="HisK_dim/P_sf"/>
</dbReference>
<dbReference type="FunFam" id="3.30.565.10:FF:000006">
    <property type="entry name" value="Sensor histidine kinase WalK"/>
    <property type="match status" value="1"/>
</dbReference>
<dbReference type="InterPro" id="IPR029016">
    <property type="entry name" value="GAF-like_dom_sf"/>
</dbReference>
<dbReference type="SMART" id="SM00388">
    <property type="entry name" value="HisKA"/>
    <property type="match status" value="1"/>
</dbReference>
<organism evidence="10 11">
    <name type="scientific">Candidatus Viridilinea halotolerans</name>
    <dbReference type="NCBI Taxonomy" id="2491704"/>
    <lineage>
        <taxon>Bacteria</taxon>
        <taxon>Bacillati</taxon>
        <taxon>Chloroflexota</taxon>
        <taxon>Chloroflexia</taxon>
        <taxon>Chloroflexales</taxon>
        <taxon>Chloroflexineae</taxon>
        <taxon>Oscillochloridaceae</taxon>
        <taxon>Candidatus Viridilinea</taxon>
    </lineage>
</organism>
<evidence type="ECO:0000256" key="5">
    <source>
        <dbReference type="ARBA" id="ARBA00022777"/>
    </source>
</evidence>
<comment type="catalytic activity">
    <reaction evidence="1">
        <text>ATP + protein L-histidine = ADP + protein N-phospho-L-histidine.</text>
        <dbReference type="EC" id="2.7.13.3"/>
    </reaction>
</comment>
<evidence type="ECO:0000256" key="3">
    <source>
        <dbReference type="ARBA" id="ARBA00022553"/>
    </source>
</evidence>
<evidence type="ECO:0000256" key="7">
    <source>
        <dbReference type="SAM" id="Coils"/>
    </source>
</evidence>
<dbReference type="Pfam" id="PF02518">
    <property type="entry name" value="HATPase_c"/>
    <property type="match status" value="1"/>
</dbReference>
<keyword evidence="8" id="KW-0812">Transmembrane</keyword>
<keyword evidence="7" id="KW-0175">Coiled coil</keyword>
<protein>
    <recommendedName>
        <fullName evidence="2">histidine kinase</fullName>
        <ecNumber evidence="2">2.7.13.3</ecNumber>
    </recommendedName>
</protein>
<feature type="transmembrane region" description="Helical" evidence="8">
    <location>
        <begin position="107"/>
        <end position="128"/>
    </location>
</feature>
<accession>A0A426U2C4</accession>
<keyword evidence="6" id="KW-0902">Two-component regulatory system</keyword>
<sequence>MTLYTIINLGLLIALWRVKETEQRRVFWALLIASVVSDAALVAYLLFSGPLTLAIVPGYVAMGIKALYLSYRYAIYWPLVVPALLGQLHLVALALRLPQAFVPTDQPFVVVGLLLGVFVFFSLAFFTAKQRLTQVERSRMLLEAVRNDQLAQVAELEVANSDLRLRNRRQQALEESLRAITGSLSLEAVLSQILDSLVQMLGAPRVRAAALTKVHGEQFTHHTLSSDERFTLQTDWAENLVRRAATQRTPIIIDTAEDDPAWDGLRQMGVLSALSVPLIDPNSKILGALTVVDSEARTFTDTDARHLTSFSIQASVAIHNAELHTKLARQGRLLEAVLDDIGDGLLVLNEQGATMLANPIAYRALQHSTAQNGNLREKLEEINRDLHQNEQDIIHASIQIGQDDQQRHYLIYGSLVRLNAEQQNLVAFTLHDTTEQKRQEERQRQFISMVSHELRNPLHTLSGFLKVVVQERTGTLNEMQREFLDLAVERAEELNRRITELLEFNRMDAGHLRLQCHWANLYDLIGRTCNRFQVQAEQSGLIVTTELPDQLPEIFMDSQRIDQVLTNLVENALKATPAGGRVMLSAEVKATEIHVHVTDTGIGVPADQQQKIFDQFYRLEHKTVQHGSHLGLGLAICQQIIVGHNGRIWVESEEGRGSRFIFTLPLMQREPNLNDAVV</sequence>
<dbReference type="InterPro" id="IPR003594">
    <property type="entry name" value="HATPase_dom"/>
</dbReference>
<dbReference type="InterPro" id="IPR036890">
    <property type="entry name" value="HATPase_C_sf"/>
</dbReference>
<dbReference type="CDD" id="cd00082">
    <property type="entry name" value="HisKA"/>
    <property type="match status" value="1"/>
</dbReference>
<evidence type="ECO:0000313" key="11">
    <source>
        <dbReference type="Proteomes" id="UP000280307"/>
    </source>
</evidence>
<dbReference type="AlphaFoldDB" id="A0A426U2C4"/>
<keyword evidence="3" id="KW-0597">Phosphoprotein</keyword>
<dbReference type="SUPFAM" id="SSF55785">
    <property type="entry name" value="PYP-like sensor domain (PAS domain)"/>
    <property type="match status" value="1"/>
</dbReference>
<dbReference type="EMBL" id="RSAS01000316">
    <property type="protein sequence ID" value="RRR73798.1"/>
    <property type="molecule type" value="Genomic_DNA"/>
</dbReference>
<dbReference type="PANTHER" id="PTHR43047:SF72">
    <property type="entry name" value="OSMOSENSING HISTIDINE PROTEIN KINASE SLN1"/>
    <property type="match status" value="1"/>
</dbReference>
<dbReference type="InterPro" id="IPR003018">
    <property type="entry name" value="GAF"/>
</dbReference>
<dbReference type="Proteomes" id="UP000280307">
    <property type="component" value="Unassembled WGS sequence"/>
</dbReference>
<evidence type="ECO:0000256" key="4">
    <source>
        <dbReference type="ARBA" id="ARBA00022679"/>
    </source>
</evidence>
<dbReference type="Gene3D" id="3.30.450.40">
    <property type="match status" value="1"/>
</dbReference>
<dbReference type="SUPFAM" id="SSF47384">
    <property type="entry name" value="Homodimeric domain of signal transducing histidine kinase"/>
    <property type="match status" value="1"/>
</dbReference>
<reference evidence="10 11" key="1">
    <citation type="submission" date="2018-12" db="EMBL/GenBank/DDBJ databases">
        <title>Genome Sequence of Candidatus Viridilinea halotolerans isolated from saline sulfide-rich spring.</title>
        <authorList>
            <person name="Grouzdev D.S."/>
            <person name="Burganskaya E.I."/>
            <person name="Krutkina M.S."/>
            <person name="Sukhacheva M.V."/>
            <person name="Gorlenko V.M."/>
        </authorList>
    </citation>
    <scope>NUCLEOTIDE SEQUENCE [LARGE SCALE GENOMIC DNA]</scope>
    <source>
        <strain evidence="10">Chok-6</strain>
    </source>
</reference>
<keyword evidence="4" id="KW-0808">Transferase</keyword>
<feature type="transmembrane region" description="Helical" evidence="8">
    <location>
        <begin position="26"/>
        <end position="45"/>
    </location>
</feature>
<dbReference type="GO" id="GO:0009927">
    <property type="term" value="F:histidine phosphotransfer kinase activity"/>
    <property type="evidence" value="ECO:0007669"/>
    <property type="project" value="TreeGrafter"/>
</dbReference>
<evidence type="ECO:0000256" key="1">
    <source>
        <dbReference type="ARBA" id="ARBA00000085"/>
    </source>
</evidence>
<keyword evidence="8" id="KW-0472">Membrane</keyword>
<dbReference type="Pfam" id="PF00512">
    <property type="entry name" value="HisKA"/>
    <property type="match status" value="1"/>
</dbReference>
<dbReference type="CDD" id="cd00075">
    <property type="entry name" value="HATPase"/>
    <property type="match status" value="1"/>
</dbReference>
<proteinExistence type="predicted"/>
<dbReference type="InterPro" id="IPR035965">
    <property type="entry name" value="PAS-like_dom_sf"/>
</dbReference>
<dbReference type="SUPFAM" id="SSF55874">
    <property type="entry name" value="ATPase domain of HSP90 chaperone/DNA topoisomerase II/histidine kinase"/>
    <property type="match status" value="1"/>
</dbReference>
<name>A0A426U2C4_9CHLR</name>